<accession>A0ACB6RXV4</accession>
<gene>
    <name evidence="1" type="ORF">BU25DRAFT_469934</name>
</gene>
<protein>
    <submittedName>
        <fullName evidence="1">Uncharacterized protein</fullName>
    </submittedName>
</protein>
<name>A0ACB6RXV4_9PLEO</name>
<comment type="caution">
    <text evidence="1">The sequence shown here is derived from an EMBL/GenBank/DDBJ whole genome shotgun (WGS) entry which is preliminary data.</text>
</comment>
<proteinExistence type="predicted"/>
<organism evidence="1 2">
    <name type="scientific">Macroventuria anomochaeta</name>
    <dbReference type="NCBI Taxonomy" id="301207"/>
    <lineage>
        <taxon>Eukaryota</taxon>
        <taxon>Fungi</taxon>
        <taxon>Dikarya</taxon>
        <taxon>Ascomycota</taxon>
        <taxon>Pezizomycotina</taxon>
        <taxon>Dothideomycetes</taxon>
        <taxon>Pleosporomycetidae</taxon>
        <taxon>Pleosporales</taxon>
        <taxon>Pleosporineae</taxon>
        <taxon>Didymellaceae</taxon>
        <taxon>Macroventuria</taxon>
    </lineage>
</organism>
<dbReference type="EMBL" id="MU006719">
    <property type="protein sequence ID" value="KAF2626871.1"/>
    <property type="molecule type" value="Genomic_DNA"/>
</dbReference>
<reference evidence="1" key="1">
    <citation type="journal article" date="2020" name="Stud. Mycol.">
        <title>101 Dothideomycetes genomes: a test case for predicting lifestyles and emergence of pathogens.</title>
        <authorList>
            <person name="Haridas S."/>
            <person name="Albert R."/>
            <person name="Binder M."/>
            <person name="Bloem J."/>
            <person name="Labutti K."/>
            <person name="Salamov A."/>
            <person name="Andreopoulos B."/>
            <person name="Baker S."/>
            <person name="Barry K."/>
            <person name="Bills G."/>
            <person name="Bluhm B."/>
            <person name="Cannon C."/>
            <person name="Castanera R."/>
            <person name="Culley D."/>
            <person name="Daum C."/>
            <person name="Ezra D."/>
            <person name="Gonzalez J."/>
            <person name="Henrissat B."/>
            <person name="Kuo A."/>
            <person name="Liang C."/>
            <person name="Lipzen A."/>
            <person name="Lutzoni F."/>
            <person name="Magnuson J."/>
            <person name="Mondo S."/>
            <person name="Nolan M."/>
            <person name="Ohm R."/>
            <person name="Pangilinan J."/>
            <person name="Park H.-J."/>
            <person name="Ramirez L."/>
            <person name="Alfaro M."/>
            <person name="Sun H."/>
            <person name="Tritt A."/>
            <person name="Yoshinaga Y."/>
            <person name="Zwiers L.-H."/>
            <person name="Turgeon B."/>
            <person name="Goodwin S."/>
            <person name="Spatafora J."/>
            <person name="Crous P."/>
            <person name="Grigoriev I."/>
        </authorList>
    </citation>
    <scope>NUCLEOTIDE SEQUENCE</scope>
    <source>
        <strain evidence="1">CBS 525.71</strain>
    </source>
</reference>
<evidence type="ECO:0000313" key="2">
    <source>
        <dbReference type="Proteomes" id="UP000799754"/>
    </source>
</evidence>
<sequence>MACVKTARLSGSGSESKAGHVPQVAGGSGTAAVDAANQRVDPEARSFWCCCCASTSVGERLLRFVHARVPPYEAPSPAPWAPAPFHASDAALDLHVSNLVVFAQSPEVPIVHQGPAALLASHPPVPPLFPLESLKQASGLGPRTALVNWAWSVAGASRPPSCFKYGRLFAELGTRGLHERSPMLLLPSTLGPSFLSQLSDRSFL</sequence>
<keyword evidence="2" id="KW-1185">Reference proteome</keyword>
<evidence type="ECO:0000313" key="1">
    <source>
        <dbReference type="EMBL" id="KAF2626871.1"/>
    </source>
</evidence>
<dbReference type="Proteomes" id="UP000799754">
    <property type="component" value="Unassembled WGS sequence"/>
</dbReference>